<dbReference type="Gene3D" id="3.40.50.1010">
    <property type="entry name" value="5'-nuclease"/>
    <property type="match status" value="1"/>
</dbReference>
<evidence type="ECO:0000259" key="1">
    <source>
        <dbReference type="Pfam" id="PF01850"/>
    </source>
</evidence>
<protein>
    <recommendedName>
        <fullName evidence="1">PIN domain-containing protein</fullName>
    </recommendedName>
</protein>
<dbReference type="InterPro" id="IPR002716">
    <property type="entry name" value="PIN_dom"/>
</dbReference>
<feature type="domain" description="PIN" evidence="1">
    <location>
        <begin position="8"/>
        <end position="114"/>
    </location>
</feature>
<dbReference type="InterPro" id="IPR029060">
    <property type="entry name" value="PIN-like_dom_sf"/>
</dbReference>
<evidence type="ECO:0000313" key="2">
    <source>
        <dbReference type="EMBL" id="AKQ05434.1"/>
    </source>
</evidence>
<organism evidence="2">
    <name type="scientific">uncultured Ignavibacteria bacterium Rifle_16ft_4_minimus_32691</name>
    <dbReference type="NCBI Taxonomy" id="1665102"/>
    <lineage>
        <taxon>Bacteria</taxon>
        <taxon>Pseudomonadati</taxon>
        <taxon>Ignavibacteriota</taxon>
        <taxon>Ignavibacteria</taxon>
        <taxon>environmental samples</taxon>
    </lineage>
</organism>
<proteinExistence type="predicted"/>
<dbReference type="SUPFAM" id="SSF88723">
    <property type="entry name" value="PIN domain-like"/>
    <property type="match status" value="1"/>
</dbReference>
<reference evidence="2" key="1">
    <citation type="journal article" date="2015" name="ISME J.">
        <title>Aquifer environment selects for microbial species cohorts in sediment and groundwater.</title>
        <authorList>
            <person name="Hug L.A."/>
            <person name="Thomas B.C."/>
            <person name="Brown C.T."/>
            <person name="Frischkorn K.R."/>
            <person name="Williams K.H."/>
            <person name="Tringe S.G."/>
            <person name="Banfield J.F."/>
        </authorList>
    </citation>
    <scope>NUCLEOTIDE SEQUENCE</scope>
</reference>
<dbReference type="EMBL" id="KT007076">
    <property type="protein sequence ID" value="AKQ05434.1"/>
    <property type="molecule type" value="Genomic_DNA"/>
</dbReference>
<sequence>MPPKSNEYLVDTDILIEHLTFNSTDKDSYLELLMQNGICFSTVLSASELLFNADTYLEQEIILRLLSSLKILGLHSRYSLLVPKYKSIVKNMNDALMCVVADYNKLPIITLNKNKYAGTKLKVYHPVDLKLM</sequence>
<dbReference type="Pfam" id="PF01850">
    <property type="entry name" value="PIN"/>
    <property type="match status" value="1"/>
</dbReference>
<accession>A0A0H4TWV4</accession>
<name>A0A0H4TWV4_9BACT</name>
<dbReference type="AlphaFoldDB" id="A0A0H4TWV4"/>